<protein>
    <submittedName>
        <fullName evidence="1">C_GCAxxG_C_C family protein</fullName>
    </submittedName>
</protein>
<dbReference type="Pfam" id="PF09719">
    <property type="entry name" value="C_GCAxxG_C_C"/>
    <property type="match status" value="1"/>
</dbReference>
<accession>F6DS51</accession>
<dbReference type="InterPro" id="IPR036280">
    <property type="entry name" value="Multihaem_cyt_sf"/>
</dbReference>
<name>F6DS51_DESRL</name>
<organism evidence="1 2">
    <name type="scientific">Desulforamulus ruminis (strain ATCC 23193 / DSM 2154 / NCIMB 8452 / DL)</name>
    <name type="common">Desulfotomaculum ruminis</name>
    <dbReference type="NCBI Taxonomy" id="696281"/>
    <lineage>
        <taxon>Bacteria</taxon>
        <taxon>Bacillati</taxon>
        <taxon>Bacillota</taxon>
        <taxon>Clostridia</taxon>
        <taxon>Eubacteriales</taxon>
        <taxon>Peptococcaceae</taxon>
        <taxon>Desulforamulus</taxon>
    </lineage>
</organism>
<dbReference type="EMBL" id="CP002780">
    <property type="protein sequence ID" value="AEG58813.1"/>
    <property type="molecule type" value="Genomic_DNA"/>
</dbReference>
<dbReference type="NCBIfam" id="TIGR01909">
    <property type="entry name" value="C_GCAxxG_C_C"/>
    <property type="match status" value="1"/>
</dbReference>
<reference evidence="1 2" key="2">
    <citation type="journal article" date="2012" name="Stand. Genomic Sci.">
        <title>Complete genome sequence of the sulfate-reducing firmicute Desulfotomaculum ruminis type strain (DL(T)).</title>
        <authorList>
            <person name="Spring S."/>
            <person name="Visser M."/>
            <person name="Lu M."/>
            <person name="Copeland A."/>
            <person name="Lapidus A."/>
            <person name="Lucas S."/>
            <person name="Cheng J.F."/>
            <person name="Han C."/>
            <person name="Tapia R."/>
            <person name="Goodwin L.A."/>
            <person name="Pitluck S."/>
            <person name="Ivanova N."/>
            <person name="Land M."/>
            <person name="Hauser L."/>
            <person name="Larimer F."/>
            <person name="Rohde M."/>
            <person name="Goker M."/>
            <person name="Detter J.C."/>
            <person name="Kyrpides N.C."/>
            <person name="Woyke T."/>
            <person name="Schaap P.J."/>
            <person name="Plugge C.M."/>
            <person name="Muyzer G."/>
            <person name="Kuever J."/>
            <person name="Pereira I.A."/>
            <person name="Parshina S.N."/>
            <person name="Bernier-Latmani R."/>
            <person name="Stams A.J."/>
            <person name="Klenk H.P."/>
        </authorList>
    </citation>
    <scope>NUCLEOTIDE SEQUENCE [LARGE SCALE GENOMIC DNA]</scope>
    <source>
        <strain evidence="2">ATCC 23193 / DSM 2154 / NCIB 8452 / DL</strain>
    </source>
</reference>
<keyword evidence="2" id="KW-1185">Reference proteome</keyword>
<dbReference type="STRING" id="696281.Desru_0527"/>
<proteinExistence type="predicted"/>
<dbReference type="SUPFAM" id="SSF48695">
    <property type="entry name" value="Multiheme cytochromes"/>
    <property type="match status" value="1"/>
</dbReference>
<gene>
    <name evidence="1" type="ordered locus">Desru_0527</name>
</gene>
<dbReference type="NCBIfam" id="NF045669">
    <property type="entry name" value="DVU1555_fam_CGA"/>
    <property type="match status" value="1"/>
</dbReference>
<dbReference type="AlphaFoldDB" id="F6DS51"/>
<dbReference type="RefSeq" id="WP_013840588.1">
    <property type="nucleotide sequence ID" value="NC_015589.1"/>
</dbReference>
<dbReference type="KEGG" id="dru:Desru_0527"/>
<dbReference type="InterPro" id="IPR010181">
    <property type="entry name" value="CGCAxxGCC_motif"/>
</dbReference>
<dbReference type="Proteomes" id="UP000009234">
    <property type="component" value="Chromosome"/>
</dbReference>
<evidence type="ECO:0000313" key="2">
    <source>
        <dbReference type="Proteomes" id="UP000009234"/>
    </source>
</evidence>
<reference evidence="2" key="1">
    <citation type="submission" date="2011-05" db="EMBL/GenBank/DDBJ databases">
        <title>Complete sequence of Desulfotomaculum ruminis DSM 2154.</title>
        <authorList>
            <person name="Lucas S."/>
            <person name="Copeland A."/>
            <person name="Lapidus A."/>
            <person name="Cheng J.-F."/>
            <person name="Goodwin L."/>
            <person name="Pitluck S."/>
            <person name="Lu M."/>
            <person name="Detter J.C."/>
            <person name="Han C."/>
            <person name="Tapia R."/>
            <person name="Land M."/>
            <person name="Hauser L."/>
            <person name="Kyrpides N."/>
            <person name="Ivanova N."/>
            <person name="Mikhailova N."/>
            <person name="Pagani I."/>
            <person name="Stams A.J.M."/>
            <person name="Plugge C.M."/>
            <person name="Muyzer G."/>
            <person name="Kuever J."/>
            <person name="Parshina S.N."/>
            <person name="Ivanova A.E."/>
            <person name="Nazina T.N."/>
            <person name="Brambilla E."/>
            <person name="Spring S."/>
            <person name="Klenk H.-P."/>
            <person name="Woyke T."/>
        </authorList>
    </citation>
    <scope>NUCLEOTIDE SEQUENCE [LARGE SCALE GENOMIC DNA]</scope>
    <source>
        <strain evidence="2">ATCC 23193 / DSM 2154 / NCIB 8452 / DL</strain>
    </source>
</reference>
<dbReference type="OrthoDB" id="163426at2"/>
<dbReference type="HOGENOM" id="CLU_091283_4_0_9"/>
<evidence type="ECO:0000313" key="1">
    <source>
        <dbReference type="EMBL" id="AEG58813.1"/>
    </source>
</evidence>
<sequence length="150" mass="16340">MSEQMFRMFELAQQGFYCSQILLLLGLEAQGKDNPDLIRAMSGLAGGLGFSGQTCGALTGGACLLGLYAGKGTPGENEHPRFQIMVNELVDWFKEEVGSSCGGINCEDILGEDLQYKVVSVQCGNIVSSTYEKVREILINNEIDFDEARE</sequence>
<dbReference type="eggNOG" id="COG1246">
    <property type="taxonomic scope" value="Bacteria"/>
</dbReference>